<evidence type="ECO:0000256" key="1">
    <source>
        <dbReference type="ARBA" id="ARBA00004651"/>
    </source>
</evidence>
<name>A0ABW4M379_9HYPH</name>
<accession>A0ABW4M379</accession>
<protein>
    <submittedName>
        <fullName evidence="7">Cytochrome C oxidase subunit IV family protein</fullName>
    </submittedName>
</protein>
<sequence>MKQHKNIWLMGRAALVMFVAMIGGLAAAQWKHEAVPFIIFVFILILTLVKSRWVIFDFMGFRNSRPRLALALLAWPVFFAVAAAMRAAMAALGVVG</sequence>
<comment type="subcellular location">
    <subcellularLocation>
        <location evidence="1">Cell membrane</location>
        <topology evidence="1">Multi-pass membrane protein</topology>
    </subcellularLocation>
</comment>
<comment type="caution">
    <text evidence="7">The sequence shown here is derived from an EMBL/GenBank/DDBJ whole genome shotgun (WGS) entry which is preliminary data.</text>
</comment>
<evidence type="ECO:0000256" key="3">
    <source>
        <dbReference type="ARBA" id="ARBA00022692"/>
    </source>
</evidence>
<dbReference type="EMBL" id="JBHUEQ010000017">
    <property type="protein sequence ID" value="MFD1745912.1"/>
    <property type="molecule type" value="Genomic_DNA"/>
</dbReference>
<keyword evidence="8" id="KW-1185">Reference proteome</keyword>
<evidence type="ECO:0000256" key="4">
    <source>
        <dbReference type="ARBA" id="ARBA00022989"/>
    </source>
</evidence>
<evidence type="ECO:0000313" key="8">
    <source>
        <dbReference type="Proteomes" id="UP001597322"/>
    </source>
</evidence>
<evidence type="ECO:0000256" key="2">
    <source>
        <dbReference type="ARBA" id="ARBA00022475"/>
    </source>
</evidence>
<keyword evidence="4 6" id="KW-1133">Transmembrane helix</keyword>
<organism evidence="7 8">
    <name type="scientific">Rhizobium helianthi</name>
    <dbReference type="NCBI Taxonomy" id="1132695"/>
    <lineage>
        <taxon>Bacteria</taxon>
        <taxon>Pseudomonadati</taxon>
        <taxon>Pseudomonadota</taxon>
        <taxon>Alphaproteobacteria</taxon>
        <taxon>Hyphomicrobiales</taxon>
        <taxon>Rhizobiaceae</taxon>
        <taxon>Rhizobium/Agrobacterium group</taxon>
        <taxon>Rhizobium</taxon>
    </lineage>
</organism>
<gene>
    <name evidence="7" type="ORF">ACFSE1_10610</name>
</gene>
<evidence type="ECO:0000313" key="7">
    <source>
        <dbReference type="EMBL" id="MFD1745912.1"/>
    </source>
</evidence>
<keyword evidence="2" id="KW-1003">Cell membrane</keyword>
<evidence type="ECO:0000256" key="6">
    <source>
        <dbReference type="SAM" id="Phobius"/>
    </source>
</evidence>
<feature type="transmembrane region" description="Helical" evidence="6">
    <location>
        <begin position="34"/>
        <end position="56"/>
    </location>
</feature>
<feature type="transmembrane region" description="Helical" evidence="6">
    <location>
        <begin position="7"/>
        <end position="28"/>
    </location>
</feature>
<feature type="transmembrane region" description="Helical" evidence="6">
    <location>
        <begin position="68"/>
        <end position="95"/>
    </location>
</feature>
<reference evidence="8" key="1">
    <citation type="journal article" date="2019" name="Int. J. Syst. Evol. Microbiol.">
        <title>The Global Catalogue of Microorganisms (GCM) 10K type strain sequencing project: providing services to taxonomists for standard genome sequencing and annotation.</title>
        <authorList>
            <consortium name="The Broad Institute Genomics Platform"/>
            <consortium name="The Broad Institute Genome Sequencing Center for Infectious Disease"/>
            <person name="Wu L."/>
            <person name="Ma J."/>
        </authorList>
    </citation>
    <scope>NUCLEOTIDE SEQUENCE [LARGE SCALE GENOMIC DNA]</scope>
    <source>
        <strain evidence="8">CG52</strain>
    </source>
</reference>
<evidence type="ECO:0000256" key="5">
    <source>
        <dbReference type="ARBA" id="ARBA00023136"/>
    </source>
</evidence>
<proteinExistence type="predicted"/>
<keyword evidence="5 6" id="KW-0472">Membrane</keyword>
<dbReference type="Proteomes" id="UP001597322">
    <property type="component" value="Unassembled WGS sequence"/>
</dbReference>
<dbReference type="RefSeq" id="WP_377400507.1">
    <property type="nucleotide sequence ID" value="NZ_JBHUEQ010000017.1"/>
</dbReference>
<dbReference type="InterPro" id="IPR005171">
    <property type="entry name" value="Cyt_c_oxidase_su4_prok"/>
</dbReference>
<keyword evidence="3 6" id="KW-0812">Transmembrane</keyword>
<dbReference type="Pfam" id="PF03626">
    <property type="entry name" value="COX4_pro"/>
    <property type="match status" value="1"/>
</dbReference>